<dbReference type="EMBL" id="CM017882">
    <property type="protein sequence ID" value="KAG1363488.1"/>
    <property type="molecule type" value="Genomic_DNA"/>
</dbReference>
<reference evidence="2" key="1">
    <citation type="journal article" date="2017" name="Gigascience">
        <title>The genome draft of coconut (Cocos nucifera).</title>
        <authorList>
            <person name="Xiao Y."/>
            <person name="Xu P."/>
            <person name="Fan H."/>
            <person name="Baudouin L."/>
            <person name="Xia W."/>
            <person name="Bocs S."/>
            <person name="Xu J."/>
            <person name="Li Q."/>
            <person name="Guo A."/>
            <person name="Zhou L."/>
            <person name="Li J."/>
            <person name="Wu Y."/>
            <person name="Ma Z."/>
            <person name="Armero A."/>
            <person name="Issali A.E."/>
            <person name="Liu N."/>
            <person name="Peng M."/>
            <person name="Yang Y."/>
        </authorList>
    </citation>
    <scope>NUCLEOTIDE SEQUENCE</scope>
    <source>
        <tissue evidence="2">Spear leaf of Hainan Tall coconut</tissue>
    </source>
</reference>
<dbReference type="Proteomes" id="UP000797356">
    <property type="component" value="Chromosome 11"/>
</dbReference>
<reference evidence="2" key="2">
    <citation type="submission" date="2019-07" db="EMBL/GenBank/DDBJ databases">
        <authorList>
            <person name="Yang Y."/>
            <person name="Bocs S."/>
            <person name="Baudouin L."/>
        </authorList>
    </citation>
    <scope>NUCLEOTIDE SEQUENCE</scope>
    <source>
        <tissue evidence="2">Spear leaf of Hainan Tall coconut</tissue>
    </source>
</reference>
<dbReference type="Pfam" id="PF07258">
    <property type="entry name" value="COMM_domain"/>
    <property type="match status" value="1"/>
</dbReference>
<name>A0A8K0N952_COCNU</name>
<dbReference type="InterPro" id="IPR017920">
    <property type="entry name" value="COMM"/>
</dbReference>
<dbReference type="OrthoDB" id="64318at2759"/>
<proteinExistence type="predicted"/>
<organism evidence="2 3">
    <name type="scientific">Cocos nucifera</name>
    <name type="common">Coconut palm</name>
    <dbReference type="NCBI Taxonomy" id="13894"/>
    <lineage>
        <taxon>Eukaryota</taxon>
        <taxon>Viridiplantae</taxon>
        <taxon>Streptophyta</taxon>
        <taxon>Embryophyta</taxon>
        <taxon>Tracheophyta</taxon>
        <taxon>Spermatophyta</taxon>
        <taxon>Magnoliopsida</taxon>
        <taxon>Liliopsida</taxon>
        <taxon>Arecaceae</taxon>
        <taxon>Arecoideae</taxon>
        <taxon>Cocoseae</taxon>
        <taxon>Attaleinae</taxon>
        <taxon>Cocos</taxon>
    </lineage>
</organism>
<gene>
    <name evidence="2" type="ORF">COCNU_11G003150</name>
</gene>
<keyword evidence="3" id="KW-1185">Reference proteome</keyword>
<dbReference type="PANTHER" id="PTHR15663:SF4">
    <property type="entry name" value="COMM DOMAIN-CONTAINING PROTEIN 9"/>
    <property type="match status" value="1"/>
</dbReference>
<sequence>MERHRLWGHLPLLVRSSSKESVEYILQALWRTRKTGLDAADRAIIRDMLHLPSDSDLDPKVVKYHVENDVDNGICLEHLLLLYSIFTFSESTTSTSKSIPSTTTLDAGSIRAGDINGLGAAVVALGDGELHGLALRKAPIALHLDQGLLNEEVLTTVIWHDKVEPQLSLLHYHAAVEAPDAAPSCVYENITKDEIQKLFPQEVLPELQRLLTLLLQKFQREWREDVLKDQVSLPRLKAMTWNMANQNQDSTEHVAIINLKLQGDTQSLSGETEVKFQLAKDTLATMLKSMYFIRDQLSNVGYGQWKKTLLFMKNSENLPKVSQGYGRSKLKLHRTACKQAKHKAGWTKIRFMLQYSKHVTSRLMPKTTGMSNISFGLNPQGGLKAEIDCLIFFMC</sequence>
<feature type="domain" description="COMM" evidence="1">
    <location>
        <begin position="232"/>
        <end position="290"/>
    </location>
</feature>
<comment type="caution">
    <text evidence="2">The sequence shown here is derived from an EMBL/GenBank/DDBJ whole genome shotgun (WGS) entry which is preliminary data.</text>
</comment>
<dbReference type="InterPro" id="IPR037360">
    <property type="entry name" value="COMMD9"/>
</dbReference>
<dbReference type="AlphaFoldDB" id="A0A8K0N952"/>
<evidence type="ECO:0000313" key="3">
    <source>
        <dbReference type="Proteomes" id="UP000797356"/>
    </source>
</evidence>
<dbReference type="PANTHER" id="PTHR15663">
    <property type="entry name" value="COMM DOMAIN-CONTAINING PROTEIN 9"/>
    <property type="match status" value="1"/>
</dbReference>
<evidence type="ECO:0000313" key="2">
    <source>
        <dbReference type="EMBL" id="KAG1363488.1"/>
    </source>
</evidence>
<protein>
    <recommendedName>
        <fullName evidence="1">COMM domain-containing protein</fullName>
    </recommendedName>
</protein>
<evidence type="ECO:0000259" key="1">
    <source>
        <dbReference type="Pfam" id="PF07258"/>
    </source>
</evidence>
<accession>A0A8K0N952</accession>